<keyword evidence="2" id="KW-0812">Transmembrane</keyword>
<feature type="transmembrane region" description="Helical" evidence="2">
    <location>
        <begin position="165"/>
        <end position="184"/>
    </location>
</feature>
<organism evidence="4">
    <name type="scientific">Rosellinia necatrix</name>
    <name type="common">White root-rot fungus</name>
    <dbReference type="NCBI Taxonomy" id="77044"/>
    <lineage>
        <taxon>Eukaryota</taxon>
        <taxon>Fungi</taxon>
        <taxon>Dikarya</taxon>
        <taxon>Ascomycota</taxon>
        <taxon>Pezizomycotina</taxon>
        <taxon>Sordariomycetes</taxon>
        <taxon>Xylariomycetidae</taxon>
        <taxon>Xylariales</taxon>
        <taxon>Xylariaceae</taxon>
        <taxon>Rosellinia</taxon>
    </lineage>
</organism>
<accession>A0A1W2TVT4</accession>
<reference evidence="4" key="1">
    <citation type="submission" date="2016-03" db="EMBL/GenBank/DDBJ databases">
        <title>Draft genome sequence of Rosellinia necatrix.</title>
        <authorList>
            <person name="Kanematsu S."/>
        </authorList>
    </citation>
    <scope>NUCLEOTIDE SEQUENCE [LARGE SCALE GENOMIC DNA]</scope>
    <source>
        <strain evidence="4">W97</strain>
    </source>
</reference>
<evidence type="ECO:0000313" key="5">
    <source>
        <dbReference type="Proteomes" id="UP000054516"/>
    </source>
</evidence>
<keyword evidence="5" id="KW-1185">Reference proteome</keyword>
<protein>
    <submittedName>
        <fullName evidence="4">Uncharacterized protein</fullName>
    </submittedName>
</protein>
<sequence length="246" mass="27350">MKLTTALCFLTISSYVVAAPISMTLDQVPARADLFNSSMRQEPRIKSPIKAPTRPSSKVSEKKVSKAHNVASSSSPKRPKGPSRKSKPTYLASLAHRLTNKSPFSESSIVREETRASTGDWEREATIVEWETKASRDSREAYIWIPCFSTSKTLRYHRIRVNTDMLVVSLVLSLTAIILVIEMWKPVAARLGRFRSGYGPIHLEINEMAGKENSAEKPSISYGPTLEENNQSKLEGSAVELAITKQ</sequence>
<dbReference type="AlphaFoldDB" id="A0A1W2TVT4"/>
<evidence type="ECO:0000256" key="3">
    <source>
        <dbReference type="SAM" id="SignalP"/>
    </source>
</evidence>
<feature type="chain" id="PRO_5012574324" evidence="3">
    <location>
        <begin position="19"/>
        <end position="246"/>
    </location>
</feature>
<keyword evidence="2" id="KW-0472">Membrane</keyword>
<keyword evidence="3" id="KW-0732">Signal</keyword>
<dbReference type="EMBL" id="DF977530">
    <property type="protein sequence ID" value="GAP92757.2"/>
    <property type="molecule type" value="Genomic_DNA"/>
</dbReference>
<dbReference type="Proteomes" id="UP000054516">
    <property type="component" value="Unassembled WGS sequence"/>
</dbReference>
<dbReference type="OMA" id="WEREATI"/>
<evidence type="ECO:0000256" key="2">
    <source>
        <dbReference type="SAM" id="Phobius"/>
    </source>
</evidence>
<feature type="region of interest" description="Disordered" evidence="1">
    <location>
        <begin position="39"/>
        <end position="87"/>
    </location>
</feature>
<proteinExistence type="predicted"/>
<evidence type="ECO:0000313" key="4">
    <source>
        <dbReference type="EMBL" id="GAP92757.2"/>
    </source>
</evidence>
<feature type="compositionally biased region" description="Basic residues" evidence="1">
    <location>
        <begin position="77"/>
        <end position="87"/>
    </location>
</feature>
<gene>
    <name evidence="4" type="ORF">SAMD00023353_8500180</name>
</gene>
<feature type="signal peptide" evidence="3">
    <location>
        <begin position="1"/>
        <end position="18"/>
    </location>
</feature>
<keyword evidence="2" id="KW-1133">Transmembrane helix</keyword>
<evidence type="ECO:0000256" key="1">
    <source>
        <dbReference type="SAM" id="MobiDB-lite"/>
    </source>
</evidence>
<name>A0A1W2TVT4_ROSNE</name>
<dbReference type="OrthoDB" id="4712343at2759"/>